<reference evidence="1" key="1">
    <citation type="submission" date="2022-02" db="EMBL/GenBank/DDBJ databases">
        <title>Plant Genome Project.</title>
        <authorList>
            <person name="Zhang R.-G."/>
        </authorList>
    </citation>
    <scope>NUCLEOTIDE SEQUENCE</scope>
    <source>
        <strain evidence="1">AT1</strain>
    </source>
</reference>
<evidence type="ECO:0000313" key="1">
    <source>
        <dbReference type="EMBL" id="KAI8563971.1"/>
    </source>
</evidence>
<dbReference type="EMBL" id="CM046390">
    <property type="protein sequence ID" value="KAI8563971.1"/>
    <property type="molecule type" value="Genomic_DNA"/>
</dbReference>
<organism evidence="1 2">
    <name type="scientific">Rhododendron molle</name>
    <name type="common">Chinese azalea</name>
    <name type="synonym">Azalea mollis</name>
    <dbReference type="NCBI Taxonomy" id="49168"/>
    <lineage>
        <taxon>Eukaryota</taxon>
        <taxon>Viridiplantae</taxon>
        <taxon>Streptophyta</taxon>
        <taxon>Embryophyta</taxon>
        <taxon>Tracheophyta</taxon>
        <taxon>Spermatophyta</taxon>
        <taxon>Magnoliopsida</taxon>
        <taxon>eudicotyledons</taxon>
        <taxon>Gunneridae</taxon>
        <taxon>Pentapetalae</taxon>
        <taxon>asterids</taxon>
        <taxon>Ericales</taxon>
        <taxon>Ericaceae</taxon>
        <taxon>Ericoideae</taxon>
        <taxon>Rhodoreae</taxon>
        <taxon>Rhododendron</taxon>
    </lineage>
</organism>
<comment type="caution">
    <text evidence="1">The sequence shown here is derived from an EMBL/GenBank/DDBJ whole genome shotgun (WGS) entry which is preliminary data.</text>
</comment>
<gene>
    <name evidence="1" type="ORF">RHMOL_Rhmol03G0149500</name>
</gene>
<protein>
    <submittedName>
        <fullName evidence="1">Uncharacterized protein</fullName>
    </submittedName>
</protein>
<sequence>MTGVGSSCGACKFLRRKCTSECVFAPYFCYDEAAAHFAAVHKVFGASNVSKLLSYLPQDNRSEAATSISYEALARMHDPVYGCVAHIIVLQQQVVHLQEEIETLENQMGNLGVDASFGSSQAIITNSFTDELQQVGSQHHQMNNRQTYLSQETPPLSHEDEVIKRYANSQMIKNIQLPITDGLEGQDYIPCPNPHPRLGIDSLKELMDQGILGSYTHGHGFNTGSYSGHFRS</sequence>
<name>A0ACC0PFQ7_RHOML</name>
<keyword evidence="2" id="KW-1185">Reference proteome</keyword>
<proteinExistence type="predicted"/>
<dbReference type="Proteomes" id="UP001062846">
    <property type="component" value="Chromosome 3"/>
</dbReference>
<evidence type="ECO:0000313" key="2">
    <source>
        <dbReference type="Proteomes" id="UP001062846"/>
    </source>
</evidence>
<accession>A0ACC0PFQ7</accession>